<protein>
    <submittedName>
        <fullName evidence="9">Signal peptide peptidase SppA</fullName>
    </submittedName>
</protein>
<dbReference type="PANTHER" id="PTHR33209:SF1">
    <property type="entry name" value="PEPTIDASE S49 DOMAIN-CONTAINING PROTEIN"/>
    <property type="match status" value="1"/>
</dbReference>
<proteinExistence type="inferred from homology"/>
<dbReference type="EMBL" id="JAVRIC010000021">
    <property type="protein sequence ID" value="MDT0498411.1"/>
    <property type="molecule type" value="Genomic_DNA"/>
</dbReference>
<dbReference type="InterPro" id="IPR004635">
    <property type="entry name" value="Pept_S49_SppA"/>
</dbReference>
<dbReference type="InterPro" id="IPR029045">
    <property type="entry name" value="ClpP/crotonase-like_dom_sf"/>
</dbReference>
<dbReference type="NCBIfam" id="TIGR00705">
    <property type="entry name" value="SppA_67K"/>
    <property type="match status" value="1"/>
</dbReference>
<dbReference type="PANTHER" id="PTHR33209">
    <property type="entry name" value="PROTEASE 4"/>
    <property type="match status" value="1"/>
</dbReference>
<evidence type="ECO:0000256" key="6">
    <source>
        <dbReference type="ARBA" id="ARBA00023136"/>
    </source>
</evidence>
<name>A0ABU2WKJ8_9GAMM</name>
<dbReference type="InterPro" id="IPR004634">
    <property type="entry name" value="Pept_S49_pIV"/>
</dbReference>
<evidence type="ECO:0000256" key="1">
    <source>
        <dbReference type="ARBA" id="ARBA00004370"/>
    </source>
</evidence>
<feature type="domain" description="Peptidase S49" evidence="8">
    <location>
        <begin position="390"/>
        <end position="541"/>
    </location>
</feature>
<dbReference type="CDD" id="cd07018">
    <property type="entry name" value="S49_SppA_67K_type"/>
    <property type="match status" value="1"/>
</dbReference>
<keyword evidence="3" id="KW-0645">Protease</keyword>
<evidence type="ECO:0000313" key="9">
    <source>
        <dbReference type="EMBL" id="MDT0498411.1"/>
    </source>
</evidence>
<dbReference type="PIRSF" id="PIRSF001217">
    <property type="entry name" value="Protease_4_SppA"/>
    <property type="match status" value="1"/>
</dbReference>
<comment type="subcellular location">
    <subcellularLocation>
        <location evidence="1">Membrane</location>
    </subcellularLocation>
</comment>
<comment type="similarity">
    <text evidence="2">Belongs to the peptidase S49 family.</text>
</comment>
<dbReference type="Proteomes" id="UP001254608">
    <property type="component" value="Unassembled WGS sequence"/>
</dbReference>
<organism evidence="9 10">
    <name type="scientific">Banduia mediterranea</name>
    <dbReference type="NCBI Taxonomy" id="3075609"/>
    <lineage>
        <taxon>Bacteria</taxon>
        <taxon>Pseudomonadati</taxon>
        <taxon>Pseudomonadota</taxon>
        <taxon>Gammaproteobacteria</taxon>
        <taxon>Nevskiales</taxon>
        <taxon>Algiphilaceae</taxon>
        <taxon>Banduia</taxon>
    </lineage>
</organism>
<dbReference type="Pfam" id="PF01343">
    <property type="entry name" value="Peptidase_S49"/>
    <property type="match status" value="2"/>
</dbReference>
<keyword evidence="6 7" id="KW-0472">Membrane</keyword>
<dbReference type="InterPro" id="IPR047272">
    <property type="entry name" value="S49_SppA_C"/>
</dbReference>
<evidence type="ECO:0000256" key="3">
    <source>
        <dbReference type="ARBA" id="ARBA00022670"/>
    </source>
</evidence>
<comment type="caution">
    <text evidence="9">The sequence shown here is derived from an EMBL/GenBank/DDBJ whole genome shotgun (WGS) entry which is preliminary data.</text>
</comment>
<keyword evidence="10" id="KW-1185">Reference proteome</keyword>
<feature type="domain" description="Peptidase S49" evidence="8">
    <location>
        <begin position="134"/>
        <end position="293"/>
    </location>
</feature>
<evidence type="ECO:0000313" key="10">
    <source>
        <dbReference type="Proteomes" id="UP001254608"/>
    </source>
</evidence>
<dbReference type="NCBIfam" id="TIGR00706">
    <property type="entry name" value="SppA_dom"/>
    <property type="match status" value="1"/>
</dbReference>
<evidence type="ECO:0000256" key="5">
    <source>
        <dbReference type="ARBA" id="ARBA00022825"/>
    </source>
</evidence>
<feature type="transmembrane region" description="Helical" evidence="7">
    <location>
        <begin position="12"/>
        <end position="42"/>
    </location>
</feature>
<dbReference type="Gene3D" id="6.20.330.10">
    <property type="match status" value="1"/>
</dbReference>
<keyword evidence="4" id="KW-0378">Hydrolase</keyword>
<evidence type="ECO:0000256" key="2">
    <source>
        <dbReference type="ARBA" id="ARBA00008683"/>
    </source>
</evidence>
<keyword evidence="7" id="KW-0812">Transmembrane</keyword>
<dbReference type="CDD" id="cd07023">
    <property type="entry name" value="S49_Sppa_N_C"/>
    <property type="match status" value="1"/>
</dbReference>
<keyword evidence="5" id="KW-0720">Serine protease</keyword>
<dbReference type="RefSeq" id="WP_311365820.1">
    <property type="nucleotide sequence ID" value="NZ_JAVRIC010000021.1"/>
</dbReference>
<reference evidence="9 10" key="1">
    <citation type="submission" date="2023-09" db="EMBL/GenBank/DDBJ databases">
        <authorList>
            <person name="Rey-Velasco X."/>
        </authorList>
    </citation>
    <scope>NUCLEOTIDE SEQUENCE [LARGE SCALE GENOMIC DNA]</scope>
    <source>
        <strain evidence="9 10">W345</strain>
    </source>
</reference>
<keyword evidence="7" id="KW-1133">Transmembrane helix</keyword>
<dbReference type="InterPro" id="IPR002142">
    <property type="entry name" value="Peptidase_S49"/>
</dbReference>
<evidence type="ECO:0000256" key="7">
    <source>
        <dbReference type="SAM" id="Phobius"/>
    </source>
</evidence>
<dbReference type="Gene3D" id="3.90.226.10">
    <property type="entry name" value="2-enoyl-CoA Hydratase, Chain A, domain 1"/>
    <property type="match status" value="3"/>
</dbReference>
<evidence type="ECO:0000259" key="8">
    <source>
        <dbReference type="Pfam" id="PF01343"/>
    </source>
</evidence>
<sequence length="616" mass="66553">MTKEKSLIRRVFGFIWGAVVLVYRAIVVISLLLSVFILYMMFAGGQPPAIEDNIALVVAPAGTLVDASDQDPAQRFFEELSGEGPSQTQVGDLVEAIDRAAEDDRISMIALKLDEMTAAGMAQVEEVGMALDRFKASGKPVTVYGQFFGQSQYLLASHASDISLDPMGSVLIEGFSSYGYFFKDGLDKLGLNVHVFRVGEYKSAVEPFLRNDMSEAAKTANRDWLGDLWSVYGDEIAAQRGPDAQPVTNYVQSLADEMERSGGDSASVALDAGLVTRLETLGEYRARMGQTVGIDEEGHGSFRQVRDLAYLKSVRHHQPSTAARKVAVVTVQGAIVDGFGEPGQAGGDLIASLLDEARRDDEVDAIVLRVDSPGGSVTASERIRRAVIALRDDGKPVVASMSSVAASGGYWVSMSTDKIYAYPSTVTGSIGIFGLLLTTEDTFSKLGISVDGVGTTSLAGAFRGDRPLSPDVSRIIQASIEHGYQTFINGVAQGRDMPAERVEEIARGRVWSGLDAQELGLVDALGSFDDAVQAAAELAGLSEGEYQIDRREPDWGFPANLLQQLRPRLSLSMLPGLGSALEKMAAQLDWSRRLAWVNDPQHQYAYCFCDTRDAMR</sequence>
<accession>A0ABU2WKJ8</accession>
<dbReference type="SUPFAM" id="SSF52096">
    <property type="entry name" value="ClpP/crotonase"/>
    <property type="match status" value="2"/>
</dbReference>
<dbReference type="InterPro" id="IPR047217">
    <property type="entry name" value="S49_SppA_67K_type_N"/>
</dbReference>
<evidence type="ECO:0000256" key="4">
    <source>
        <dbReference type="ARBA" id="ARBA00022801"/>
    </source>
</evidence>
<gene>
    <name evidence="9" type="primary">sppA</name>
    <name evidence="9" type="ORF">RM530_13710</name>
</gene>